<evidence type="ECO:0000313" key="2">
    <source>
        <dbReference type="EMBL" id="MEN2790211.1"/>
    </source>
</evidence>
<feature type="region of interest" description="Disordered" evidence="1">
    <location>
        <begin position="23"/>
        <end position="44"/>
    </location>
</feature>
<accession>A0ABU9Y355</accession>
<gene>
    <name evidence="2" type="ORF">ABC974_11285</name>
</gene>
<dbReference type="RefSeq" id="WP_343889114.1">
    <property type="nucleotide sequence ID" value="NZ_BAAAEH010000016.1"/>
</dbReference>
<dbReference type="InterPro" id="IPR049805">
    <property type="entry name" value="Lasso_benenodin"/>
</dbReference>
<keyword evidence="3" id="KW-1185">Reference proteome</keyword>
<dbReference type="Pfam" id="PF24178">
    <property type="entry name" value="Subterisin"/>
    <property type="match status" value="1"/>
</dbReference>
<protein>
    <submittedName>
        <fullName evidence="2">Benenodin family lasso peptide</fullName>
    </submittedName>
</protein>
<comment type="caution">
    <text evidence="2">The sequence shown here is derived from an EMBL/GenBank/DDBJ whole genome shotgun (WGS) entry which is preliminary data.</text>
</comment>
<dbReference type="NCBIfam" id="NF033522">
    <property type="entry name" value="lasso_benenodin"/>
    <property type="match status" value="1"/>
</dbReference>
<dbReference type="EMBL" id="JBDIME010000008">
    <property type="protein sequence ID" value="MEN2790211.1"/>
    <property type="molecule type" value="Genomic_DNA"/>
</dbReference>
<evidence type="ECO:0000256" key="1">
    <source>
        <dbReference type="SAM" id="MobiDB-lite"/>
    </source>
</evidence>
<evidence type="ECO:0000313" key="3">
    <source>
        <dbReference type="Proteomes" id="UP001419910"/>
    </source>
</evidence>
<reference evidence="2 3" key="1">
    <citation type="submission" date="2024-05" db="EMBL/GenBank/DDBJ databases">
        <authorList>
            <person name="Liu Q."/>
            <person name="Xin Y.-H."/>
        </authorList>
    </citation>
    <scope>NUCLEOTIDE SEQUENCE [LARGE SCALE GENOMIC DNA]</scope>
    <source>
        <strain evidence="2 3">CGMCC 1.10181</strain>
    </source>
</reference>
<proteinExistence type="predicted"/>
<name>A0ABU9Y355_9SPHN</name>
<dbReference type="Proteomes" id="UP001419910">
    <property type="component" value="Unassembled WGS sequence"/>
</dbReference>
<organism evidence="2 3">
    <name type="scientific">Sphingomonas oligophenolica</name>
    <dbReference type="NCBI Taxonomy" id="301154"/>
    <lineage>
        <taxon>Bacteria</taxon>
        <taxon>Pseudomonadati</taxon>
        <taxon>Pseudomonadota</taxon>
        <taxon>Alphaproteobacteria</taxon>
        <taxon>Sphingomonadales</taxon>
        <taxon>Sphingomonadaceae</taxon>
        <taxon>Sphingomonas</taxon>
    </lineage>
</organism>
<sequence>MQREIETENDLIDLGSVTVETKGIAGLSRDQDQSPKGGAGILED</sequence>